<proteinExistence type="predicted"/>
<reference evidence="1" key="1">
    <citation type="submission" date="2019-08" db="EMBL/GenBank/DDBJ databases">
        <authorList>
            <person name="Kucharzyk K."/>
            <person name="Murdoch R.W."/>
            <person name="Higgins S."/>
            <person name="Loffler F."/>
        </authorList>
    </citation>
    <scope>NUCLEOTIDE SEQUENCE</scope>
</reference>
<comment type="caution">
    <text evidence="1">The sequence shown here is derived from an EMBL/GenBank/DDBJ whole genome shotgun (WGS) entry which is preliminary data.</text>
</comment>
<dbReference type="EMBL" id="VSSQ01000002">
    <property type="protein sequence ID" value="MPL55423.1"/>
    <property type="molecule type" value="Genomic_DNA"/>
</dbReference>
<dbReference type="AlphaFoldDB" id="A0A644SL95"/>
<dbReference type="PROSITE" id="PS51257">
    <property type="entry name" value="PROKAR_LIPOPROTEIN"/>
    <property type="match status" value="1"/>
</dbReference>
<sequence length="246" mass="27934">MKKIFLFLALASLAITSCNNDDDNNSTTEEVSIETQNTYDDEAIQKFLKDNYFDSRGNIVAFSSTSTTDDNEKPLSDYSPVKLNSGVIYISRYTPNNGKAIAATDKIRIMHNTQTYVAVKGSDNVVKFDSKYPFRTTIISSGTPEIDPAYYHVRTSVLNKYNTDNNTTKTRSFYEMEGFQEAIKNFQSCEIADDANYNLQGVIIVPSRAAYARDEHFAFSSFSFRNRTFVFNFQVYKTETRTSAED</sequence>
<gene>
    <name evidence="1" type="ORF">SDC9_00895</name>
</gene>
<evidence type="ECO:0000313" key="1">
    <source>
        <dbReference type="EMBL" id="MPL55423.1"/>
    </source>
</evidence>
<accession>A0A644SL95</accession>
<organism evidence="1">
    <name type="scientific">bioreactor metagenome</name>
    <dbReference type="NCBI Taxonomy" id="1076179"/>
    <lineage>
        <taxon>unclassified sequences</taxon>
        <taxon>metagenomes</taxon>
        <taxon>ecological metagenomes</taxon>
    </lineage>
</organism>
<protein>
    <submittedName>
        <fullName evidence="1">Uncharacterized protein</fullName>
    </submittedName>
</protein>
<name>A0A644SL95_9ZZZZ</name>